<protein>
    <submittedName>
        <fullName evidence="3">DUF5719 family protein</fullName>
    </submittedName>
</protein>
<dbReference type="EMBL" id="JBHLWH010000011">
    <property type="protein sequence ID" value="MFC0247551.1"/>
    <property type="molecule type" value="Genomic_DNA"/>
</dbReference>
<organism evidence="3 4">
    <name type="scientific">Citricoccus parietis</name>
    <dbReference type="NCBI Taxonomy" id="592307"/>
    <lineage>
        <taxon>Bacteria</taxon>
        <taxon>Bacillati</taxon>
        <taxon>Actinomycetota</taxon>
        <taxon>Actinomycetes</taxon>
        <taxon>Micrococcales</taxon>
        <taxon>Micrococcaceae</taxon>
        <taxon>Citricoccus</taxon>
    </lineage>
</organism>
<feature type="compositionally biased region" description="Basic and acidic residues" evidence="1">
    <location>
        <begin position="1"/>
        <end position="10"/>
    </location>
</feature>
<keyword evidence="4" id="KW-1185">Reference proteome</keyword>
<dbReference type="Pfam" id="PF18986">
    <property type="entry name" value="DUF5719"/>
    <property type="match status" value="1"/>
</dbReference>
<feature type="transmembrane region" description="Helical" evidence="2">
    <location>
        <begin position="69"/>
        <end position="90"/>
    </location>
</feature>
<gene>
    <name evidence="3" type="ORF">ACFFIO_03440</name>
</gene>
<dbReference type="RefSeq" id="WP_378040204.1">
    <property type="nucleotide sequence ID" value="NZ_JBHLWH010000011.1"/>
</dbReference>
<dbReference type="Proteomes" id="UP001589766">
    <property type="component" value="Unassembled WGS sequence"/>
</dbReference>
<feature type="compositionally biased region" description="Polar residues" evidence="1">
    <location>
        <begin position="11"/>
        <end position="27"/>
    </location>
</feature>
<evidence type="ECO:0000256" key="2">
    <source>
        <dbReference type="SAM" id="Phobius"/>
    </source>
</evidence>
<feature type="region of interest" description="Disordered" evidence="1">
    <location>
        <begin position="160"/>
        <end position="196"/>
    </location>
</feature>
<sequence>MSGQDHDRQPDASSTPDGSGTPSQDSLQDPPASRGQLKGQRAAAARDLKRQAALEAHQRGVVRRAPMTAGLAGAGVVVLVAAAVTAGTLVPPATPEVDGRAAPAALNAVPVRSVCAGPPRLPAGAEEGTDTQFSPVSTSAVSRVTSVLLSDLAGRFPGTSISTLQSAENGESGEGAEPVDLTESQPEEVQQGDPATAGADGVLVRESAVDHLESPGGEAGEATAVTVEPIGGQAMPSDAVSLYSATDGDLAGTDASSCLAPAHEHWLTGMTTTVGSTSILVLSNPSASASTVDLTLYGADGPVEAPGTAGIVLAPGQTRSIVLGGMAPDEEHLAVQVRAQGGAVGATAQQHRLFGITPGGVEVIQPTSNPSRGVVMPGLVVPNRAVTEEIVGQDGYEQAGPALSLAAPTSAATAEITVSGPDGTVELPEGGLVDIGAGSTVRFPLDGLDDGVYTVTVSADAPVAASARGLSGQAGEPVDFSSVSAVDSLGLERLVARPENTTANLVLYSADGGAVEITPVSEDGSLGESRVQELGPESTRALSFEDLAGGEGGVPSGALLETVEGQVYAAVDVRGEQGISAYPVVPQQEQVSGVPVRVGY</sequence>
<evidence type="ECO:0000313" key="3">
    <source>
        <dbReference type="EMBL" id="MFC0247551.1"/>
    </source>
</evidence>
<feature type="region of interest" description="Disordered" evidence="1">
    <location>
        <begin position="1"/>
        <end position="51"/>
    </location>
</feature>
<name>A0ABV6F2B3_9MICC</name>
<dbReference type="InterPro" id="IPR043777">
    <property type="entry name" value="DUF5719"/>
</dbReference>
<evidence type="ECO:0000256" key="1">
    <source>
        <dbReference type="SAM" id="MobiDB-lite"/>
    </source>
</evidence>
<reference evidence="3 4" key="1">
    <citation type="submission" date="2024-09" db="EMBL/GenBank/DDBJ databases">
        <authorList>
            <person name="Sun Q."/>
            <person name="Mori K."/>
        </authorList>
    </citation>
    <scope>NUCLEOTIDE SEQUENCE [LARGE SCALE GENOMIC DNA]</scope>
    <source>
        <strain evidence="3 4">CCM 7609</strain>
    </source>
</reference>
<evidence type="ECO:0000313" key="4">
    <source>
        <dbReference type="Proteomes" id="UP001589766"/>
    </source>
</evidence>
<comment type="caution">
    <text evidence="3">The sequence shown here is derived from an EMBL/GenBank/DDBJ whole genome shotgun (WGS) entry which is preliminary data.</text>
</comment>
<keyword evidence="2" id="KW-0472">Membrane</keyword>
<accession>A0ABV6F2B3</accession>
<keyword evidence="2" id="KW-1133">Transmembrane helix</keyword>
<keyword evidence="2" id="KW-0812">Transmembrane</keyword>
<proteinExistence type="predicted"/>